<gene>
    <name evidence="2" type="ORF">cyc_00713</name>
</gene>
<keyword evidence="3" id="KW-1185">Reference proteome</keyword>
<dbReference type="EMBL" id="JROU02002250">
    <property type="protein sequence ID" value="OEH73746.1"/>
    <property type="molecule type" value="Genomic_DNA"/>
</dbReference>
<organism evidence="2 3">
    <name type="scientific">Cyclospora cayetanensis</name>
    <dbReference type="NCBI Taxonomy" id="88456"/>
    <lineage>
        <taxon>Eukaryota</taxon>
        <taxon>Sar</taxon>
        <taxon>Alveolata</taxon>
        <taxon>Apicomplexa</taxon>
        <taxon>Conoidasida</taxon>
        <taxon>Coccidia</taxon>
        <taxon>Eucoccidiorida</taxon>
        <taxon>Eimeriorina</taxon>
        <taxon>Eimeriidae</taxon>
        <taxon>Cyclospora</taxon>
    </lineage>
</organism>
<feature type="chain" id="PRO_5008913833" evidence="1">
    <location>
        <begin position="18"/>
        <end position="233"/>
    </location>
</feature>
<keyword evidence="1" id="KW-0732">Signal</keyword>
<reference evidence="2 3" key="1">
    <citation type="journal article" date="2016" name="BMC Genomics">
        <title>Comparative genomics reveals Cyclospora cayetanensis possesses coccidia-like metabolism and invasion components but unique surface antigens.</title>
        <authorList>
            <person name="Liu S."/>
            <person name="Wang L."/>
            <person name="Zheng H."/>
            <person name="Xu Z."/>
            <person name="Roellig D.M."/>
            <person name="Li N."/>
            <person name="Frace M.A."/>
            <person name="Tang K."/>
            <person name="Arrowood M.J."/>
            <person name="Moss D.M."/>
            <person name="Zhang L."/>
            <person name="Feng Y."/>
            <person name="Xiao L."/>
        </authorList>
    </citation>
    <scope>NUCLEOTIDE SEQUENCE [LARGE SCALE GENOMIC DNA]</scope>
    <source>
        <strain evidence="2 3">CHN_HEN01</strain>
    </source>
</reference>
<proteinExistence type="predicted"/>
<dbReference type="AlphaFoldDB" id="A0A1D3CRC9"/>
<accession>A0A1D3CRC9</accession>
<dbReference type="InParanoid" id="A0A1D3CRC9"/>
<feature type="signal peptide" evidence="1">
    <location>
        <begin position="1"/>
        <end position="17"/>
    </location>
</feature>
<dbReference type="Proteomes" id="UP000095192">
    <property type="component" value="Unassembled WGS sequence"/>
</dbReference>
<protein>
    <submittedName>
        <fullName evidence="2">SAG family member</fullName>
    </submittedName>
</protein>
<evidence type="ECO:0000256" key="1">
    <source>
        <dbReference type="SAM" id="SignalP"/>
    </source>
</evidence>
<sequence>MSVLVACLLLLVAAVSAEEEGSVEIGLQQCVDAMNILRRSHLRHQNPRLTVSSQLETAAKGMLDAAFGTKHDCRTLRAPDLGQAPADIVGLVFVGDNPPCLQSMIQATHKLLDISPSFPPAYDEQVTPWQNLEAQITARFLLETATSVGCAYTKGCSVGYIVCKLSAMPITGQHPFSQAFYEALMERRASGIDLYSLGQDDIDTPFTGDALSACSSVWLTWVLAVASALALRH</sequence>
<evidence type="ECO:0000313" key="3">
    <source>
        <dbReference type="Proteomes" id="UP000095192"/>
    </source>
</evidence>
<dbReference type="VEuPathDB" id="ToxoDB:cyc_00713"/>
<comment type="caution">
    <text evidence="2">The sequence shown here is derived from an EMBL/GenBank/DDBJ whole genome shotgun (WGS) entry which is preliminary data.</text>
</comment>
<name>A0A1D3CRC9_9EIME</name>
<evidence type="ECO:0000313" key="2">
    <source>
        <dbReference type="EMBL" id="OEH73746.1"/>
    </source>
</evidence>